<dbReference type="EMBL" id="JAEHOE010000201">
    <property type="protein sequence ID" value="KAG2482793.1"/>
    <property type="molecule type" value="Genomic_DNA"/>
</dbReference>
<feature type="region of interest" description="Disordered" evidence="1">
    <location>
        <begin position="297"/>
        <end position="331"/>
    </location>
</feature>
<dbReference type="SMART" id="SM00717">
    <property type="entry name" value="SANT"/>
    <property type="match status" value="1"/>
</dbReference>
<feature type="region of interest" description="Disordered" evidence="1">
    <location>
        <begin position="498"/>
        <end position="522"/>
    </location>
</feature>
<sequence>MFEASWTPREEETVLHAFFEHGTRWSLVAHSLPGRTATQVKNLWHGKLRRKKSRTPSLLGDFARQYAAINQTMGHAQACAEAYAFAQQRMSESRRHTGRVRGREPGAGHPHQAEAAVEGGTPEHGAQRNPRHTDHGGSALGNAAAAGAPWYASESPDGGSADSWVGAGASYGPDVMDPFASLQGSGGGGGYSEDRMAGGASRQAGGYKEAAGLYADLQGWQDRGLGPGVTARRGVAPGSIQSFTSQPDAPMEDCALLPPGPVPPADAWGPAADSPMAAGRGFEDAWGGGLAPLRAPPAMSPPRPPPRRKGNMRAPVAWEGGGNFGGRRGLAAGTSLEGWAGAADGASLMAPGPPPPQLAAMKASPPPDLNPAWGSDRPLHRGLAPLPGGGVLRASAHSAEEAYGGAAEGSRWAGGPAFDRLLPAHGGGAGGASGRVRARTQPQQPTLESGAEFEPPGSATKVRRSAPHRGFYGEDPLPPFGLRLEGASQQLDGWQHLQGAPSMRPPEPQWAPPQDLRGSGPASFQPQVVGGSMANRISAPEKWFDLQAAHAQHDWARLQEHADAAPLFREPAPGTRGQAVGLMGPPPPRARSFEPTGPPAGDWAHRQGLRGRSVEEGRLQAGRGMQQQQQQQPGQLVYPHGAVPLVVNEDSPGQWPSRGGPLPQPFPLLSARERRAEYRRAAAEGYTIRAPWELWDDVDTSSDEEDGEAGAASSESWLDRALEGEEEDVQNVPTTGAPRRPSNWPGGVVDLCTTVRLTPPPDGRVPNSLRSINSKPPGWRERCEEAHAHKGGGLWGLWAAGKLRA</sequence>
<keyword evidence="5" id="KW-1185">Reference proteome</keyword>
<dbReference type="CDD" id="cd00167">
    <property type="entry name" value="SANT"/>
    <property type="match status" value="1"/>
</dbReference>
<evidence type="ECO:0000313" key="4">
    <source>
        <dbReference type="EMBL" id="KAG2482793.1"/>
    </source>
</evidence>
<feature type="region of interest" description="Disordered" evidence="1">
    <location>
        <begin position="344"/>
        <end position="480"/>
    </location>
</feature>
<protein>
    <submittedName>
        <fullName evidence="4">Uncharacterized protein</fullName>
    </submittedName>
</protein>
<accession>A0A835XEW4</accession>
<dbReference type="Pfam" id="PF00249">
    <property type="entry name" value="Myb_DNA-binding"/>
    <property type="match status" value="1"/>
</dbReference>
<proteinExistence type="predicted"/>
<evidence type="ECO:0000256" key="1">
    <source>
        <dbReference type="SAM" id="MobiDB-lite"/>
    </source>
</evidence>
<evidence type="ECO:0000259" key="2">
    <source>
        <dbReference type="PROSITE" id="PS50090"/>
    </source>
</evidence>
<feature type="region of interest" description="Disordered" evidence="1">
    <location>
        <begin position="698"/>
        <end position="746"/>
    </location>
</feature>
<feature type="compositionally biased region" description="Gly residues" evidence="1">
    <location>
        <begin position="319"/>
        <end position="328"/>
    </location>
</feature>
<evidence type="ECO:0000259" key="3">
    <source>
        <dbReference type="PROSITE" id="PS51294"/>
    </source>
</evidence>
<dbReference type="PROSITE" id="PS51294">
    <property type="entry name" value="HTH_MYB"/>
    <property type="match status" value="1"/>
</dbReference>
<dbReference type="SUPFAM" id="SSF46689">
    <property type="entry name" value="Homeodomain-like"/>
    <property type="match status" value="1"/>
</dbReference>
<feature type="compositionally biased region" description="Acidic residues" evidence="1">
    <location>
        <begin position="698"/>
        <end position="708"/>
    </location>
</feature>
<comment type="caution">
    <text evidence="4">The sequence shown here is derived from an EMBL/GenBank/DDBJ whole genome shotgun (WGS) entry which is preliminary data.</text>
</comment>
<dbReference type="AlphaFoldDB" id="A0A835XEW4"/>
<reference evidence="4" key="1">
    <citation type="journal article" date="2020" name="bioRxiv">
        <title>Comparative genomics of Chlamydomonas.</title>
        <authorList>
            <person name="Craig R.J."/>
            <person name="Hasan A.R."/>
            <person name="Ness R.W."/>
            <person name="Keightley P.D."/>
        </authorList>
    </citation>
    <scope>NUCLEOTIDE SEQUENCE</scope>
    <source>
        <strain evidence="4">CCAP 11/70</strain>
    </source>
</reference>
<dbReference type="InterPro" id="IPR017930">
    <property type="entry name" value="Myb_dom"/>
</dbReference>
<feature type="domain" description="HTH myb-type" evidence="3">
    <location>
        <begin position="1"/>
        <end position="52"/>
    </location>
</feature>
<dbReference type="InterPro" id="IPR001005">
    <property type="entry name" value="SANT/Myb"/>
</dbReference>
<feature type="domain" description="Myb-like" evidence="2">
    <location>
        <begin position="1"/>
        <end position="48"/>
    </location>
</feature>
<gene>
    <name evidence="4" type="ORF">HYH03_018283</name>
</gene>
<evidence type="ECO:0000313" key="5">
    <source>
        <dbReference type="Proteomes" id="UP000612055"/>
    </source>
</evidence>
<feature type="region of interest" description="Disordered" evidence="1">
    <location>
        <begin position="758"/>
        <end position="779"/>
    </location>
</feature>
<name>A0A835XEW4_9CHLO</name>
<feature type="compositionally biased region" description="Basic and acidic residues" evidence="1">
    <location>
        <begin position="91"/>
        <end position="106"/>
    </location>
</feature>
<dbReference type="PROSITE" id="PS50090">
    <property type="entry name" value="MYB_LIKE"/>
    <property type="match status" value="1"/>
</dbReference>
<dbReference type="OrthoDB" id="2143914at2759"/>
<dbReference type="Gene3D" id="1.10.10.60">
    <property type="entry name" value="Homeodomain-like"/>
    <property type="match status" value="1"/>
</dbReference>
<dbReference type="InterPro" id="IPR009057">
    <property type="entry name" value="Homeodomain-like_sf"/>
</dbReference>
<organism evidence="4 5">
    <name type="scientific">Edaphochlamys debaryana</name>
    <dbReference type="NCBI Taxonomy" id="47281"/>
    <lineage>
        <taxon>Eukaryota</taxon>
        <taxon>Viridiplantae</taxon>
        <taxon>Chlorophyta</taxon>
        <taxon>core chlorophytes</taxon>
        <taxon>Chlorophyceae</taxon>
        <taxon>CS clade</taxon>
        <taxon>Chlamydomonadales</taxon>
        <taxon>Chlamydomonadales incertae sedis</taxon>
        <taxon>Edaphochlamys</taxon>
    </lineage>
</organism>
<dbReference type="Proteomes" id="UP000612055">
    <property type="component" value="Unassembled WGS sequence"/>
</dbReference>
<feature type="compositionally biased region" description="Low complexity" evidence="1">
    <location>
        <begin position="394"/>
        <end position="410"/>
    </location>
</feature>
<feature type="region of interest" description="Disordered" evidence="1">
    <location>
        <begin position="90"/>
        <end position="142"/>
    </location>
</feature>